<evidence type="ECO:0000259" key="2">
    <source>
        <dbReference type="Pfam" id="PF23717"/>
    </source>
</evidence>
<dbReference type="RefSeq" id="WP_013829763.1">
    <property type="nucleotide sequence ID" value="NC_015576.1"/>
</dbReference>
<organism evidence="3 4">
    <name type="scientific">Mycolicibacter sinensis (strain JDM601)</name>
    <name type="common">Mycobacterium sinense</name>
    <dbReference type="NCBI Taxonomy" id="875328"/>
    <lineage>
        <taxon>Bacteria</taxon>
        <taxon>Bacillati</taxon>
        <taxon>Actinomycetota</taxon>
        <taxon>Actinomycetes</taxon>
        <taxon>Mycobacteriales</taxon>
        <taxon>Mycobacteriaceae</taxon>
        <taxon>Mycolicibacter</taxon>
    </lineage>
</organism>
<feature type="region of interest" description="Disordered" evidence="1">
    <location>
        <begin position="550"/>
        <end position="857"/>
    </location>
</feature>
<feature type="compositionally biased region" description="Gly residues" evidence="1">
    <location>
        <begin position="834"/>
        <end position="857"/>
    </location>
</feature>
<feature type="region of interest" description="Disordered" evidence="1">
    <location>
        <begin position="227"/>
        <end position="269"/>
    </location>
</feature>
<feature type="compositionally biased region" description="Low complexity" evidence="1">
    <location>
        <begin position="721"/>
        <end position="736"/>
    </location>
</feature>
<evidence type="ECO:0000313" key="4">
    <source>
        <dbReference type="Proteomes" id="UP000009224"/>
    </source>
</evidence>
<reference evidence="3 4" key="1">
    <citation type="journal article" date="2011" name="J. Bacteriol.">
        <title>Complete genome sequence of a novel clinical isolate, the nontuberculous Mycobacterium strain JDM601.</title>
        <authorList>
            <person name="Zhang Z.Y."/>
            <person name="Sun Z.Q."/>
            <person name="Wang Z.L."/>
            <person name="Wen Z.L."/>
            <person name="Sun Q.W."/>
            <person name="Zhu Z.Q."/>
            <person name="Song Y.Z."/>
            <person name="Zhao J.W."/>
            <person name="Wang H.H."/>
            <person name="Zhang S.L."/>
            <person name="Guo X.K."/>
        </authorList>
    </citation>
    <scope>NUCLEOTIDE SEQUENCE [LARGE SCALE GENOMIC DNA]</scope>
    <source>
        <strain evidence="3 4">JDM601</strain>
    </source>
</reference>
<keyword evidence="4" id="KW-1185">Reference proteome</keyword>
<feature type="compositionally biased region" description="Basic and acidic residues" evidence="1">
    <location>
        <begin position="654"/>
        <end position="705"/>
    </location>
</feature>
<dbReference type="Pfam" id="PF23717">
    <property type="entry name" value="DUF7159"/>
    <property type="match status" value="1"/>
</dbReference>
<dbReference type="AlphaFoldDB" id="F5Z057"/>
<dbReference type="OrthoDB" id="4619981at2"/>
<dbReference type="InterPro" id="IPR055583">
    <property type="entry name" value="DUF7159"/>
</dbReference>
<proteinExistence type="predicted"/>
<feature type="compositionally biased region" description="Low complexity" evidence="1">
    <location>
        <begin position="622"/>
        <end position="653"/>
    </location>
</feature>
<accession>F5Z057</accession>
<protein>
    <submittedName>
        <fullName evidence="3">FHA domain-containing protein</fullName>
    </submittedName>
</protein>
<dbReference type="Proteomes" id="UP000009224">
    <property type="component" value="Chromosome"/>
</dbReference>
<dbReference type="EMBL" id="CP002329">
    <property type="protein sequence ID" value="AEF36834.1"/>
    <property type="molecule type" value="Genomic_DNA"/>
</dbReference>
<dbReference type="STRING" id="875328.JDM601_2834"/>
<feature type="compositionally biased region" description="Basic and acidic residues" evidence="1">
    <location>
        <begin position="610"/>
        <end position="619"/>
    </location>
</feature>
<name>F5Z057_MYCSD</name>
<gene>
    <name evidence="3" type="ordered locus">JDM601_2834</name>
</gene>
<sequence>MDVSLGIRLTAADARIVLADAAPPHPVIDQSRVELTDGDILVSTLVSTDRMLTETGHHLVATRICGDDAERIGHLVDALRDADLMNVTVVSPPAAATAAALGLAGGETAAILSVEGDTAALSIVDAATDTNSLIAVATIDGDDRAAAYRELLDRLAEEPGGATSVLMLDPADAALNAELTAASPVPVHYPEEAEFALARGAAMAGATDAVAAPPNGSDAPGQQLAYSEVADDTGSWPPADAAPMQTPLEPLSAIDPDEVDDADGAATPEPARPRVLLVGSTIAGIVVVGFAALAVSVAIGIRPTVSQQALRVQDLSVPGDYLPVTPGQGVKPDDKNWTVVEQVPPAGTETAARSFVPQSLGQPTNAATPIIDMYKDGTVGVRDPGAPLPAAAPAAPAVDGQAMDPMTQLLATRLIPDFSKFTPTDVLNFVSNMTMPLITAAATGTTVALANILTAGGQSLADVGVLAAVPASQGALYSTPATASGSAAASDPVTLVKSIPSELFAPGATDAQKSAALPTGTTAITKLPVTTSPYMASLLGTTVTDPGTLGPTVVGTAPLPQVKTAVTEPEKTSGGTEVSGLPPAVDKDAKVGVPDPAAGLPEAPDASVDPTKDSPDAEVAKPSSSADVPEPSSSADKPEPSSSAEVSKPSVSVEEPKPSSADEPKPSSADEPKPSSADEPKPSSADEPKPSSADEPKPSSTEKPKSSSSVDEPQRSADVTPPAAAVPAPKGPAPAHKAAEPAPEPAPKVVEPAPAPKPAPKVVEPAPAPKPAPKVVEPAPAPKPAPKVVEPAPAPKPAPKVVEPAPAPKAVEPAPAPKPLLPTVKAPEPPSGGDSSGGGLFGGGGSSGGGLFGGGHD</sequence>
<dbReference type="eggNOG" id="ENOG502ZJ6J">
    <property type="taxonomic scope" value="Bacteria"/>
</dbReference>
<dbReference type="KEGG" id="mjd:JDM601_2834"/>
<dbReference type="HOGENOM" id="CLU_354057_0_0_11"/>
<evidence type="ECO:0000313" key="3">
    <source>
        <dbReference type="EMBL" id="AEF36834.1"/>
    </source>
</evidence>
<feature type="compositionally biased region" description="Low complexity" evidence="1">
    <location>
        <begin position="799"/>
        <end position="813"/>
    </location>
</feature>
<evidence type="ECO:0000256" key="1">
    <source>
        <dbReference type="SAM" id="MobiDB-lite"/>
    </source>
</evidence>
<feature type="domain" description="DUF7159" evidence="2">
    <location>
        <begin position="2"/>
        <end position="209"/>
    </location>
</feature>